<organism evidence="2 3">
    <name type="scientific">Favolaschia claudopus</name>
    <dbReference type="NCBI Taxonomy" id="2862362"/>
    <lineage>
        <taxon>Eukaryota</taxon>
        <taxon>Fungi</taxon>
        <taxon>Dikarya</taxon>
        <taxon>Basidiomycota</taxon>
        <taxon>Agaricomycotina</taxon>
        <taxon>Agaricomycetes</taxon>
        <taxon>Agaricomycetidae</taxon>
        <taxon>Agaricales</taxon>
        <taxon>Marasmiineae</taxon>
        <taxon>Mycenaceae</taxon>
        <taxon>Favolaschia</taxon>
    </lineage>
</organism>
<accession>A0AAW0AKY1</accession>
<dbReference type="AlphaFoldDB" id="A0AAW0AKY1"/>
<sequence length="138" mass="14897">MQKPSRHGSPAAKPQRQRSVISSSIGGGLEEEVENTPAPHTKPAAHGAENLRPPGREFLKVSGIWRSTSRRRPPAAKPEGSARWPSPASEMVVEKRWSPRHGVRPLASCYGTPVDVVGGARARLKRARESARLARGGT</sequence>
<proteinExistence type="predicted"/>
<name>A0AAW0AKY1_9AGAR</name>
<reference evidence="2 3" key="1">
    <citation type="journal article" date="2024" name="J Genomics">
        <title>Draft genome sequencing and assembly of Favolaschia claudopus CIRM-BRFM 2984 isolated from oak limbs.</title>
        <authorList>
            <person name="Navarro D."/>
            <person name="Drula E."/>
            <person name="Chaduli D."/>
            <person name="Cazenave R."/>
            <person name="Ahrendt S."/>
            <person name="Wang J."/>
            <person name="Lipzen A."/>
            <person name="Daum C."/>
            <person name="Barry K."/>
            <person name="Grigoriev I.V."/>
            <person name="Favel A."/>
            <person name="Rosso M.N."/>
            <person name="Martin F."/>
        </authorList>
    </citation>
    <scope>NUCLEOTIDE SEQUENCE [LARGE SCALE GENOMIC DNA]</scope>
    <source>
        <strain evidence="2 3">CIRM-BRFM 2984</strain>
    </source>
</reference>
<feature type="region of interest" description="Disordered" evidence="1">
    <location>
        <begin position="1"/>
        <end position="89"/>
    </location>
</feature>
<gene>
    <name evidence="2" type="ORF">R3P38DRAFT_2788350</name>
</gene>
<protein>
    <submittedName>
        <fullName evidence="2">Uncharacterized protein</fullName>
    </submittedName>
</protein>
<keyword evidence="3" id="KW-1185">Reference proteome</keyword>
<comment type="caution">
    <text evidence="2">The sequence shown here is derived from an EMBL/GenBank/DDBJ whole genome shotgun (WGS) entry which is preliminary data.</text>
</comment>
<evidence type="ECO:0000313" key="3">
    <source>
        <dbReference type="Proteomes" id="UP001362999"/>
    </source>
</evidence>
<evidence type="ECO:0000313" key="2">
    <source>
        <dbReference type="EMBL" id="KAK7013445.1"/>
    </source>
</evidence>
<dbReference type="EMBL" id="JAWWNJ010000059">
    <property type="protein sequence ID" value="KAK7013445.1"/>
    <property type="molecule type" value="Genomic_DNA"/>
</dbReference>
<evidence type="ECO:0000256" key="1">
    <source>
        <dbReference type="SAM" id="MobiDB-lite"/>
    </source>
</evidence>
<dbReference type="Proteomes" id="UP001362999">
    <property type="component" value="Unassembled WGS sequence"/>
</dbReference>